<dbReference type="GO" id="GO:0008675">
    <property type="term" value="F:2-dehydro-3-deoxy-phosphogluconate aldolase activity"/>
    <property type="evidence" value="ECO:0007669"/>
    <property type="project" value="UniProtKB-EC"/>
</dbReference>
<dbReference type="CDD" id="cd00452">
    <property type="entry name" value="KDPG_aldolase"/>
    <property type="match status" value="1"/>
</dbReference>
<gene>
    <name evidence="6" type="ORF">GS597_03615</name>
</gene>
<evidence type="ECO:0000313" key="6">
    <source>
        <dbReference type="EMBL" id="NCJ05609.1"/>
    </source>
</evidence>
<evidence type="ECO:0000313" key="7">
    <source>
        <dbReference type="Proteomes" id="UP000607397"/>
    </source>
</evidence>
<dbReference type="Gene3D" id="3.20.20.70">
    <property type="entry name" value="Aldolase class I"/>
    <property type="match status" value="1"/>
</dbReference>
<dbReference type="SUPFAM" id="SSF51569">
    <property type="entry name" value="Aldolase"/>
    <property type="match status" value="1"/>
</dbReference>
<dbReference type="RefSeq" id="WP_161824089.1">
    <property type="nucleotide sequence ID" value="NZ_WVIC01000005.1"/>
</dbReference>
<protein>
    <submittedName>
        <fullName evidence="6">Bifunctional 4-hydroxy-2-oxoglutarate aldolase/2-dehydro-3-deoxy-phosphogluconate aldolase</fullName>
        <ecNumber evidence="6">4.1.2.14</ecNumber>
        <ecNumber evidence="6">4.1.3.16</ecNumber>
    </submittedName>
</protein>
<dbReference type="GO" id="GO:0008700">
    <property type="term" value="F:(R,S)-4-hydroxy-2-oxoglutarate aldolase activity"/>
    <property type="evidence" value="ECO:0007669"/>
    <property type="project" value="UniProtKB-EC"/>
</dbReference>
<organism evidence="6 7">
    <name type="scientific">Petrachloros mirabilis ULC683</name>
    <dbReference type="NCBI Taxonomy" id="2781853"/>
    <lineage>
        <taxon>Bacteria</taxon>
        <taxon>Bacillati</taxon>
        <taxon>Cyanobacteriota</taxon>
        <taxon>Cyanophyceae</taxon>
        <taxon>Synechococcales</taxon>
        <taxon>Petrachlorosaceae</taxon>
        <taxon>Petrachloros</taxon>
        <taxon>Petrachloros mirabilis</taxon>
    </lineage>
</organism>
<dbReference type="InterPro" id="IPR000887">
    <property type="entry name" value="Aldlse_KDPG_KHG"/>
</dbReference>
<dbReference type="PANTHER" id="PTHR30246:SF1">
    <property type="entry name" value="2-DEHYDRO-3-DEOXY-6-PHOSPHOGALACTONATE ALDOLASE-RELATED"/>
    <property type="match status" value="1"/>
</dbReference>
<evidence type="ECO:0000256" key="5">
    <source>
        <dbReference type="ARBA" id="ARBA00023277"/>
    </source>
</evidence>
<comment type="pathway">
    <text evidence="1">Carbohydrate acid metabolism.</text>
</comment>
<proteinExistence type="inferred from homology"/>
<accession>A0A8K2AC31</accession>
<dbReference type="PANTHER" id="PTHR30246">
    <property type="entry name" value="2-KETO-3-DEOXY-6-PHOSPHOGLUCONATE ALDOLASE"/>
    <property type="match status" value="1"/>
</dbReference>
<dbReference type="NCBIfam" id="NF005673">
    <property type="entry name" value="PRK07455.1"/>
    <property type="match status" value="1"/>
</dbReference>
<keyword evidence="5" id="KW-0119">Carbohydrate metabolism</keyword>
<comment type="similarity">
    <text evidence="2">Belongs to the KHG/KDPG aldolase family.</text>
</comment>
<comment type="subunit">
    <text evidence="3">Homotrimer.</text>
</comment>
<dbReference type="Proteomes" id="UP000607397">
    <property type="component" value="Unassembled WGS sequence"/>
</dbReference>
<name>A0A8K2AC31_9CYAN</name>
<dbReference type="InterPro" id="IPR013785">
    <property type="entry name" value="Aldolase_TIM"/>
</dbReference>
<evidence type="ECO:0000256" key="4">
    <source>
        <dbReference type="ARBA" id="ARBA00023239"/>
    </source>
</evidence>
<evidence type="ECO:0000256" key="2">
    <source>
        <dbReference type="ARBA" id="ARBA00006906"/>
    </source>
</evidence>
<dbReference type="AlphaFoldDB" id="A0A8K2AC31"/>
<dbReference type="EMBL" id="WVIC01000005">
    <property type="protein sequence ID" value="NCJ05609.1"/>
    <property type="molecule type" value="Genomic_DNA"/>
</dbReference>
<dbReference type="EC" id="4.1.2.14" evidence="6"/>
<reference evidence="6" key="1">
    <citation type="submission" date="2019-12" db="EMBL/GenBank/DDBJ databases">
        <title>High-Quality draft genome sequences of three cyanobacteria isolated from the limestone walls of the Old Cathedral of Coimbra.</title>
        <authorList>
            <person name="Tiago I."/>
            <person name="Soares F."/>
            <person name="Portugal A."/>
        </authorList>
    </citation>
    <scope>NUCLEOTIDE SEQUENCE [LARGE SCALE GENOMIC DNA]</scope>
    <source>
        <strain evidence="6">C</strain>
    </source>
</reference>
<dbReference type="NCBIfam" id="TIGR01182">
    <property type="entry name" value="eda"/>
    <property type="match status" value="1"/>
</dbReference>
<keyword evidence="7" id="KW-1185">Reference proteome</keyword>
<evidence type="ECO:0000256" key="3">
    <source>
        <dbReference type="ARBA" id="ARBA00011233"/>
    </source>
</evidence>
<comment type="caution">
    <text evidence="6">The sequence shown here is derived from an EMBL/GenBank/DDBJ whole genome shotgun (WGS) entry which is preliminary data.</text>
</comment>
<evidence type="ECO:0000256" key="1">
    <source>
        <dbReference type="ARBA" id="ARBA00004761"/>
    </source>
</evidence>
<keyword evidence="4 6" id="KW-0456">Lyase</keyword>
<dbReference type="Pfam" id="PF01081">
    <property type="entry name" value="Aldolase"/>
    <property type="match status" value="1"/>
</dbReference>
<dbReference type="EC" id="4.1.3.16" evidence="6"/>
<sequence>MSLTWLDHLRRQQIIAVIRTTNLAAGLSMAQAVAAAGIEFIEITWNSTDPAQLLTQVRATLPHCVVGCGTLMTVADLRSAIAASAQFCFTPHTHPDLIHHGCQQGIPIIPGALSPTEIVTAWQAGATAIKIFPAQCLGGATYIQALQGPLGQIPLIPTGGVTLANAAHFLNAGAIAVGLAGDLFPPALVQNQDWEAITARARALRQHLRHQDPGHSDPED</sequence>